<evidence type="ECO:0000256" key="1">
    <source>
        <dbReference type="ARBA" id="ARBA00022741"/>
    </source>
</evidence>
<dbReference type="InterPro" id="IPR027417">
    <property type="entry name" value="P-loop_NTPase"/>
</dbReference>
<accession>A0A1K1LPK0</accession>
<organism evidence="4 5">
    <name type="scientific">Ruminococcus flavefaciens</name>
    <dbReference type="NCBI Taxonomy" id="1265"/>
    <lineage>
        <taxon>Bacteria</taxon>
        <taxon>Bacillati</taxon>
        <taxon>Bacillota</taxon>
        <taxon>Clostridia</taxon>
        <taxon>Eubacteriales</taxon>
        <taxon>Oscillospiraceae</taxon>
        <taxon>Ruminococcus</taxon>
    </lineage>
</organism>
<dbReference type="AlphaFoldDB" id="A0A1K1LPK0"/>
<dbReference type="EMBL" id="FPIP01000001">
    <property type="protein sequence ID" value="SFW12804.1"/>
    <property type="molecule type" value="Genomic_DNA"/>
</dbReference>
<name>A0A1K1LPK0_RUMFL</name>
<dbReference type="PANTHER" id="PTHR20953:SF3">
    <property type="entry name" value="P-LOOP CONTAINING NUCLEOSIDE TRIPHOSPHATE HYDROLASES SUPERFAMILY PROTEIN"/>
    <property type="match status" value="1"/>
</dbReference>
<dbReference type="Gene3D" id="3.40.50.300">
    <property type="entry name" value="P-loop containing nucleotide triphosphate hydrolases"/>
    <property type="match status" value="1"/>
</dbReference>
<keyword evidence="2" id="KW-0067">ATP-binding</keyword>
<evidence type="ECO:0000259" key="3">
    <source>
        <dbReference type="SMART" id="SM00382"/>
    </source>
</evidence>
<dbReference type="Pfam" id="PF19568">
    <property type="entry name" value="Spore_III_AA"/>
    <property type="match status" value="1"/>
</dbReference>
<feature type="domain" description="AAA+ ATPase" evidence="3">
    <location>
        <begin position="150"/>
        <end position="287"/>
    </location>
</feature>
<dbReference type="Proteomes" id="UP000183461">
    <property type="component" value="Unassembled WGS sequence"/>
</dbReference>
<proteinExistence type="predicted"/>
<keyword evidence="1" id="KW-0547">Nucleotide-binding</keyword>
<protein>
    <submittedName>
        <fullName evidence="4">Stage III sporulation protein AA</fullName>
    </submittedName>
</protein>
<gene>
    <name evidence="4" type="ORF">SAMN02910280_0645</name>
</gene>
<evidence type="ECO:0000313" key="5">
    <source>
        <dbReference type="Proteomes" id="UP000183461"/>
    </source>
</evidence>
<reference evidence="4 5" key="1">
    <citation type="submission" date="2016-11" db="EMBL/GenBank/DDBJ databases">
        <authorList>
            <person name="Jaros S."/>
            <person name="Januszkiewicz K."/>
            <person name="Wedrychowicz H."/>
        </authorList>
    </citation>
    <scope>NUCLEOTIDE SEQUENCE [LARGE SCALE GENOMIC DNA]</scope>
    <source>
        <strain evidence="4 5">YL228</strain>
    </source>
</reference>
<dbReference type="PANTHER" id="PTHR20953">
    <property type="entry name" value="KINASE-RELATED"/>
    <property type="match status" value="1"/>
</dbReference>
<evidence type="ECO:0000256" key="2">
    <source>
        <dbReference type="ARBA" id="ARBA00022840"/>
    </source>
</evidence>
<dbReference type="SUPFAM" id="SSF52540">
    <property type="entry name" value="P-loop containing nucleoside triphosphate hydrolases"/>
    <property type="match status" value="1"/>
</dbReference>
<dbReference type="InterPro" id="IPR003593">
    <property type="entry name" value="AAA+_ATPase"/>
</dbReference>
<dbReference type="InterPro" id="IPR045735">
    <property type="entry name" value="Spore_III_AA_AAA+_ATPase"/>
</dbReference>
<sequence length="306" mass="33560">MQGSTSFETITSYLPDKLRRLLLNIPRDKLSGLMEVRLRAGGAMYLVYSDKISFIRSDGGLSSYYNKKEIYNVTAADVKETVERLCHYSVHSCGKQLSQGYFVVKNGVRVGVSGAYSATDKPVLTEFTSLNFRVSRCVEGCADEFFASNYDKNIIICGEVNSGKTTILRDLCRLTGNVRKCALIDERNEISCLYDGVPQNDVGAMTDIISNSSRSAGIISAVRTLSPEVIVCDEIASMSDSEAIISGIGCGVKFIVTAHGTCYEELIKRKEIAYLIESGLFDVVAFLRGASAPSKIREIKRLKNGN</sequence>
<dbReference type="SMART" id="SM00382">
    <property type="entry name" value="AAA"/>
    <property type="match status" value="1"/>
</dbReference>
<dbReference type="GO" id="GO:0005524">
    <property type="term" value="F:ATP binding"/>
    <property type="evidence" value="ECO:0007669"/>
    <property type="project" value="UniProtKB-KW"/>
</dbReference>
<evidence type="ECO:0000313" key="4">
    <source>
        <dbReference type="EMBL" id="SFW12804.1"/>
    </source>
</evidence>
<dbReference type="RefSeq" id="WP_072299052.1">
    <property type="nucleotide sequence ID" value="NZ_FPIP01000001.1"/>
</dbReference>